<comment type="caution">
    <text evidence="2">The sequence shown here is derived from an EMBL/GenBank/DDBJ whole genome shotgun (WGS) entry which is preliminary data.</text>
</comment>
<dbReference type="AlphaFoldDB" id="A0A8T0FW05"/>
<sequence>MISHFSWYSNLLAVLPPELSNMLARESPSDANDYDFVKRLILKRYRLNSEKLKQCFYRPHKSNDKSWRNYAQELYIYFTEWITELKVETFQQLKDLMMTEQLKFRVPAEVRDHFLEDWLKFTTPFDLAEKLDDFESIKESFKRENVPKKNFPNFRSQNGNVHNSKNRENAKEFRPKFQVKPEASQDKSKEKDFYKKIFTLL</sequence>
<dbReference type="PANTHER" id="PTHR46888:SF1">
    <property type="entry name" value="RIBONUCLEASE H"/>
    <property type="match status" value="1"/>
</dbReference>
<feature type="region of interest" description="Disordered" evidence="1">
    <location>
        <begin position="148"/>
        <end position="189"/>
    </location>
</feature>
<evidence type="ECO:0000256" key="1">
    <source>
        <dbReference type="SAM" id="MobiDB-lite"/>
    </source>
</evidence>
<dbReference type="Proteomes" id="UP000807504">
    <property type="component" value="Unassembled WGS sequence"/>
</dbReference>
<name>A0A8T0FW05_ARGBR</name>
<gene>
    <name evidence="2" type="ORF">HNY73_003162</name>
</gene>
<dbReference type="EMBL" id="JABXBU010000002">
    <property type="protein sequence ID" value="KAF8795294.1"/>
    <property type="molecule type" value="Genomic_DNA"/>
</dbReference>
<evidence type="ECO:0000313" key="3">
    <source>
        <dbReference type="Proteomes" id="UP000807504"/>
    </source>
</evidence>
<dbReference type="PANTHER" id="PTHR46888">
    <property type="entry name" value="ZINC KNUCKLE DOMAINCONTAINING PROTEIN-RELATED"/>
    <property type="match status" value="1"/>
</dbReference>
<feature type="compositionally biased region" description="Basic and acidic residues" evidence="1">
    <location>
        <begin position="165"/>
        <end position="175"/>
    </location>
</feature>
<keyword evidence="3" id="KW-1185">Reference proteome</keyword>
<reference evidence="2" key="2">
    <citation type="submission" date="2020-06" db="EMBL/GenBank/DDBJ databases">
        <authorList>
            <person name="Sheffer M."/>
        </authorList>
    </citation>
    <scope>NUCLEOTIDE SEQUENCE</scope>
</reference>
<feature type="compositionally biased region" description="Polar residues" evidence="1">
    <location>
        <begin position="153"/>
        <end position="163"/>
    </location>
</feature>
<dbReference type="SUPFAM" id="SSF47353">
    <property type="entry name" value="Retrovirus capsid dimerization domain-like"/>
    <property type="match status" value="1"/>
</dbReference>
<evidence type="ECO:0000313" key="2">
    <source>
        <dbReference type="EMBL" id="KAF8795294.1"/>
    </source>
</evidence>
<proteinExistence type="predicted"/>
<accession>A0A8T0FW05</accession>
<organism evidence="2 3">
    <name type="scientific">Argiope bruennichi</name>
    <name type="common">Wasp spider</name>
    <name type="synonym">Aranea bruennichi</name>
    <dbReference type="NCBI Taxonomy" id="94029"/>
    <lineage>
        <taxon>Eukaryota</taxon>
        <taxon>Metazoa</taxon>
        <taxon>Ecdysozoa</taxon>
        <taxon>Arthropoda</taxon>
        <taxon>Chelicerata</taxon>
        <taxon>Arachnida</taxon>
        <taxon>Araneae</taxon>
        <taxon>Araneomorphae</taxon>
        <taxon>Entelegynae</taxon>
        <taxon>Araneoidea</taxon>
        <taxon>Araneidae</taxon>
        <taxon>Argiope</taxon>
    </lineage>
</organism>
<protein>
    <recommendedName>
        <fullName evidence="4">SCAN box domain-containing protein</fullName>
    </recommendedName>
</protein>
<evidence type="ECO:0008006" key="4">
    <source>
        <dbReference type="Google" id="ProtNLM"/>
    </source>
</evidence>
<reference evidence="2" key="1">
    <citation type="journal article" date="2020" name="bioRxiv">
        <title>Chromosome-level reference genome of the European wasp spider Argiope bruennichi: a resource for studies on range expansion and evolutionary adaptation.</title>
        <authorList>
            <person name="Sheffer M.M."/>
            <person name="Hoppe A."/>
            <person name="Krehenwinkel H."/>
            <person name="Uhl G."/>
            <person name="Kuss A.W."/>
            <person name="Jensen L."/>
            <person name="Jensen C."/>
            <person name="Gillespie R.G."/>
            <person name="Hoff K.J."/>
            <person name="Prost S."/>
        </authorList>
    </citation>
    <scope>NUCLEOTIDE SEQUENCE</scope>
</reference>